<gene>
    <name evidence="1" type="ORF">M9Y10_036765</name>
</gene>
<dbReference type="EMBL" id="JAPFFF010000060">
    <property type="protein sequence ID" value="KAK8837332.1"/>
    <property type="molecule type" value="Genomic_DNA"/>
</dbReference>
<comment type="caution">
    <text evidence="1">The sequence shown here is derived from an EMBL/GenBank/DDBJ whole genome shotgun (WGS) entry which is preliminary data.</text>
</comment>
<accession>A0ABR2GVE4</accession>
<proteinExistence type="predicted"/>
<reference evidence="1 2" key="1">
    <citation type="submission" date="2024-04" db="EMBL/GenBank/DDBJ databases">
        <title>Tritrichomonas musculus Genome.</title>
        <authorList>
            <person name="Alves-Ferreira E."/>
            <person name="Grigg M."/>
            <person name="Lorenzi H."/>
            <person name="Galac M."/>
        </authorList>
    </citation>
    <scope>NUCLEOTIDE SEQUENCE [LARGE SCALE GENOMIC DNA]</scope>
    <source>
        <strain evidence="1 2">EAF2021</strain>
    </source>
</reference>
<dbReference type="Proteomes" id="UP001470230">
    <property type="component" value="Unassembled WGS sequence"/>
</dbReference>
<evidence type="ECO:0000313" key="2">
    <source>
        <dbReference type="Proteomes" id="UP001470230"/>
    </source>
</evidence>
<name>A0ABR2GVE4_9EUKA</name>
<keyword evidence="2" id="KW-1185">Reference proteome</keyword>
<organism evidence="1 2">
    <name type="scientific">Tritrichomonas musculus</name>
    <dbReference type="NCBI Taxonomy" id="1915356"/>
    <lineage>
        <taxon>Eukaryota</taxon>
        <taxon>Metamonada</taxon>
        <taxon>Parabasalia</taxon>
        <taxon>Tritrichomonadida</taxon>
        <taxon>Tritrichomonadidae</taxon>
        <taxon>Tritrichomonas</taxon>
    </lineage>
</organism>
<sequence length="387" mass="46876">MEFKDYLNQKKTFQQNFLDHLDSEEENNQEFINLLKSSKIVEDRRELIEFLHLFVSVINNHHRSTNFFEKIEEILLILNIGQTLTSSEIYNIFKDNKRLLLSLIQSNILSVDDFLKYAYNNVQHFENWDLIAYLWPEVGTKIHNNRYNVEHAIFSCLHIKMYSFYRLRFFQKERERGENDDFIAELIRKDEINEFILYVNQNNINLSSNVKYSIFECNNFLLHKNTTLTEYAAFYGSIQIFQYLRMNKVELTSSLPFYAIHSNNPEMIHLIEELKINGDNEQYDQLYIESVKCHHNDIANYYKENKNFKVTFIPCFQYFNYICFPEKFIKDKYFITLTRFNYPASLEVLLRTNDIDVNVERIFLTYHFFYEVFSNEIKFLYDSIIKF</sequence>
<dbReference type="SUPFAM" id="SSF48403">
    <property type="entry name" value="Ankyrin repeat"/>
    <property type="match status" value="1"/>
</dbReference>
<evidence type="ECO:0008006" key="3">
    <source>
        <dbReference type="Google" id="ProtNLM"/>
    </source>
</evidence>
<dbReference type="PANTHER" id="PTHR24159:SF5">
    <property type="entry name" value="ANK_REP_REGION DOMAIN-CONTAINING PROTEIN"/>
    <property type="match status" value="1"/>
</dbReference>
<dbReference type="PANTHER" id="PTHR24159">
    <property type="match status" value="1"/>
</dbReference>
<evidence type="ECO:0000313" key="1">
    <source>
        <dbReference type="EMBL" id="KAK8837332.1"/>
    </source>
</evidence>
<dbReference type="InterPro" id="IPR036770">
    <property type="entry name" value="Ankyrin_rpt-contain_sf"/>
</dbReference>
<protein>
    <recommendedName>
        <fullName evidence="3">DUF3447 domain-containing protein</fullName>
    </recommendedName>
</protein>